<proteinExistence type="predicted"/>
<dbReference type="Proteomes" id="UP000255177">
    <property type="component" value="Unassembled WGS sequence"/>
</dbReference>
<dbReference type="InterPro" id="IPR019546">
    <property type="entry name" value="TAT_signal_bac_arc"/>
</dbReference>
<dbReference type="NCBIfam" id="TIGR01409">
    <property type="entry name" value="TAT_signal_seq"/>
    <property type="match status" value="1"/>
</dbReference>
<feature type="compositionally biased region" description="Basic and acidic residues" evidence="2">
    <location>
        <begin position="251"/>
        <end position="260"/>
    </location>
</feature>
<keyword evidence="4" id="KW-1185">Reference proteome</keyword>
<protein>
    <submittedName>
        <fullName evidence="3">PvdJ/PvdD/PvdP-like protein</fullName>
    </submittedName>
</protein>
<reference evidence="4" key="1">
    <citation type="submission" date="2018-07" db="EMBL/GenBank/DDBJ databases">
        <authorList>
            <person name="Blom J."/>
        </authorList>
    </citation>
    <scope>NUCLEOTIDE SEQUENCE [LARGE SCALE GENOMIC DNA]</scope>
    <source>
        <strain evidence="4">CCOS 864</strain>
    </source>
</reference>
<evidence type="ECO:0000256" key="1">
    <source>
        <dbReference type="ARBA" id="ARBA00022729"/>
    </source>
</evidence>
<sequence>MADTGRTMTISRRGFIAGLAVAGATVPAAYYAHKQLTHDPEDDIVTPGEASVELADAAGQQLADQLRGVWELRFAGADGGLAGVPREGVLMYLDVAAKGRGLRGYVDSESVLGSDAPAAYRVLGDLVGASTASVRWRLMSTQGGPGYECSASLDEVWGSFGNAGSGTLSGRLQPLDRSMALPLADSHFVAVKRLFPEARERLPYTPQLQAWLISAEHRLFHQLWHATRDKWHRLSEEKHGALRGLGWQPGPRDKERDARGPRKHRNGSGVDFLFMHRHMLGTARSMQDLPSWTHFPLPQPSVELDRQGFARYYDNHDGYCVPPSWRAPGDNAYGQWVSAIKAGETFCSNFQVWESQYQDPLYLSRLTLGAFGSELEMNLHDWLHMCWASVPRDPVNGAPVPFARDPADFAGRWYGAENDFLGDPFSSHVNPVFWGFHGWIDDRIEDWYRAHERYNPGQVRRLEVNGVQWFAPGRWVEVDDPWLGPVTHGCSTTPGMFPGKSVEMDVETMKLALRITFGDDDKISDLVRRVPQRPWYARHLSLRGIVS</sequence>
<evidence type="ECO:0000313" key="4">
    <source>
        <dbReference type="Proteomes" id="UP000255177"/>
    </source>
</evidence>
<feature type="region of interest" description="Disordered" evidence="2">
    <location>
        <begin position="242"/>
        <end position="268"/>
    </location>
</feature>
<dbReference type="SUPFAM" id="SSF48056">
    <property type="entry name" value="Di-copper centre-containing domain"/>
    <property type="match status" value="1"/>
</dbReference>
<dbReference type="EMBL" id="UIDD01000010">
    <property type="protein sequence ID" value="SUQ64381.1"/>
    <property type="molecule type" value="Genomic_DNA"/>
</dbReference>
<evidence type="ECO:0000256" key="2">
    <source>
        <dbReference type="SAM" id="MobiDB-lite"/>
    </source>
</evidence>
<keyword evidence="1" id="KW-0732">Signal</keyword>
<organism evidence="3 4">
    <name type="scientific">Pseudomonas wadenswilerensis</name>
    <dbReference type="NCBI Taxonomy" id="1785161"/>
    <lineage>
        <taxon>Bacteria</taxon>
        <taxon>Pseudomonadati</taxon>
        <taxon>Pseudomonadota</taxon>
        <taxon>Gammaproteobacteria</taxon>
        <taxon>Pseudomonadales</taxon>
        <taxon>Pseudomonadaceae</taxon>
        <taxon>Pseudomonas</taxon>
    </lineage>
</organism>
<gene>
    <name evidence="3" type="ORF">CCOS864_03842</name>
</gene>
<name>A0A380T4E4_9PSED</name>
<evidence type="ECO:0000313" key="3">
    <source>
        <dbReference type="EMBL" id="SUQ64381.1"/>
    </source>
</evidence>
<dbReference type="InterPro" id="IPR008922">
    <property type="entry name" value="Di-copper_centre_dom_sf"/>
</dbReference>
<dbReference type="AlphaFoldDB" id="A0A380T4E4"/>
<accession>A0A380T4E4</accession>